<gene>
    <name evidence="2" type="ORF">AVDCRST_MAG83-3738</name>
</gene>
<protein>
    <submittedName>
        <fullName evidence="2">Uncharacterized protein</fullName>
    </submittedName>
</protein>
<dbReference type="EMBL" id="CADCTE010000206">
    <property type="protein sequence ID" value="CAA9278983.1"/>
    <property type="molecule type" value="Genomic_DNA"/>
</dbReference>
<accession>A0A6J4JJ96</accession>
<feature type="non-terminal residue" evidence="2">
    <location>
        <position position="176"/>
    </location>
</feature>
<dbReference type="AlphaFoldDB" id="A0A6J4JJ96"/>
<reference evidence="2" key="1">
    <citation type="submission" date="2020-02" db="EMBL/GenBank/DDBJ databases">
        <authorList>
            <person name="Meier V. D."/>
        </authorList>
    </citation>
    <scope>NUCLEOTIDE SEQUENCE</scope>
    <source>
        <strain evidence="2">AVDCRST_MAG83</strain>
    </source>
</reference>
<name>A0A6J4JJ96_9MICC</name>
<feature type="region of interest" description="Disordered" evidence="1">
    <location>
        <begin position="129"/>
        <end position="150"/>
    </location>
</feature>
<evidence type="ECO:0000313" key="2">
    <source>
        <dbReference type="EMBL" id="CAA9278983.1"/>
    </source>
</evidence>
<sequence>AHLLHGPPGTAELDGGGRRLRPGPLLAPRGTALHRPGSTPYGAPGGGARTPRGLAAPGRRGARDLGGRGGGRPAAGRGAPAQADSPVRRGAGSGQRDRNRVALPPGLLGPGLRSRGGFHHPAARLRAGSAAGCGGHPSAEPGLAGGVREDRNAAPRGVHAVLRHRLRTLRCLRGRI</sequence>
<evidence type="ECO:0000256" key="1">
    <source>
        <dbReference type="SAM" id="MobiDB-lite"/>
    </source>
</evidence>
<feature type="region of interest" description="Disordered" evidence="1">
    <location>
        <begin position="1"/>
        <end position="113"/>
    </location>
</feature>
<feature type="non-terminal residue" evidence="2">
    <location>
        <position position="1"/>
    </location>
</feature>
<organism evidence="2">
    <name type="scientific">uncultured Arthrobacter sp</name>
    <dbReference type="NCBI Taxonomy" id="114050"/>
    <lineage>
        <taxon>Bacteria</taxon>
        <taxon>Bacillati</taxon>
        <taxon>Actinomycetota</taxon>
        <taxon>Actinomycetes</taxon>
        <taxon>Micrococcales</taxon>
        <taxon>Micrococcaceae</taxon>
        <taxon>Arthrobacter</taxon>
        <taxon>environmental samples</taxon>
    </lineage>
</organism>
<feature type="compositionally biased region" description="Low complexity" evidence="1">
    <location>
        <begin position="49"/>
        <end position="59"/>
    </location>
</feature>
<feature type="compositionally biased region" description="Low complexity" evidence="1">
    <location>
        <begin position="103"/>
        <end position="112"/>
    </location>
</feature>
<proteinExistence type="predicted"/>